<dbReference type="GO" id="GO:0005886">
    <property type="term" value="C:plasma membrane"/>
    <property type="evidence" value="ECO:0007669"/>
    <property type="project" value="TreeGrafter"/>
</dbReference>
<evidence type="ECO:0000313" key="8">
    <source>
        <dbReference type="EMBL" id="MBV7276956.1"/>
    </source>
</evidence>
<dbReference type="PANTHER" id="PTHR23511:SF34">
    <property type="entry name" value="SYNAPTIC VESICLE GLYCOPROTEIN 2"/>
    <property type="match status" value="1"/>
</dbReference>
<feature type="transmembrane region" description="Helical" evidence="6">
    <location>
        <begin position="93"/>
        <end position="111"/>
    </location>
</feature>
<dbReference type="AlphaFoldDB" id="A0A949U0A3"/>
<reference evidence="8" key="1">
    <citation type="submission" date="2020-12" db="EMBL/GenBank/DDBJ databases">
        <title>Clostridium thailandense sp. nov., a novel acetogenic bacterium isolated from peat land soil in Thailand.</title>
        <authorList>
            <person name="Chaikitkaew S."/>
            <person name="Birkeland N.K."/>
        </authorList>
    </citation>
    <scope>NUCLEOTIDE SEQUENCE</scope>
    <source>
        <strain evidence="8">PL3</strain>
    </source>
</reference>
<comment type="subcellular location">
    <subcellularLocation>
        <location evidence="1">Membrane</location>
        <topology evidence="1">Multi-pass membrane protein</topology>
    </subcellularLocation>
</comment>
<evidence type="ECO:0000259" key="7">
    <source>
        <dbReference type="PROSITE" id="PS50850"/>
    </source>
</evidence>
<keyword evidence="4 6" id="KW-1133">Transmembrane helix</keyword>
<feature type="domain" description="Major facilitator superfamily (MFS) profile" evidence="7">
    <location>
        <begin position="27"/>
        <end position="436"/>
    </location>
</feature>
<organism evidence="8 9">
    <name type="scientific">Clostridium thailandense</name>
    <dbReference type="NCBI Taxonomy" id="2794346"/>
    <lineage>
        <taxon>Bacteria</taxon>
        <taxon>Bacillati</taxon>
        <taxon>Bacillota</taxon>
        <taxon>Clostridia</taxon>
        <taxon>Eubacteriales</taxon>
        <taxon>Clostridiaceae</taxon>
        <taxon>Clostridium</taxon>
    </lineage>
</organism>
<comment type="caution">
    <text evidence="8">The sequence shown here is derived from an EMBL/GenBank/DDBJ whole genome shotgun (WGS) entry which is preliminary data.</text>
</comment>
<keyword evidence="2" id="KW-0813">Transport</keyword>
<keyword evidence="9" id="KW-1185">Reference proteome</keyword>
<proteinExistence type="predicted"/>
<dbReference type="Pfam" id="PF00083">
    <property type="entry name" value="Sugar_tr"/>
    <property type="match status" value="1"/>
</dbReference>
<feature type="transmembrane region" description="Helical" evidence="6">
    <location>
        <begin position="381"/>
        <end position="401"/>
    </location>
</feature>
<feature type="transmembrane region" description="Helical" evidence="6">
    <location>
        <begin position="117"/>
        <end position="139"/>
    </location>
</feature>
<evidence type="ECO:0000256" key="1">
    <source>
        <dbReference type="ARBA" id="ARBA00004141"/>
    </source>
</evidence>
<feature type="transmembrane region" description="Helical" evidence="6">
    <location>
        <begin position="346"/>
        <end position="369"/>
    </location>
</feature>
<protein>
    <submittedName>
        <fullName evidence="8">MFS transporter</fullName>
    </submittedName>
</protein>
<dbReference type="PANTHER" id="PTHR23511">
    <property type="entry name" value="SYNAPTIC VESICLE GLYCOPROTEIN 2"/>
    <property type="match status" value="1"/>
</dbReference>
<dbReference type="GO" id="GO:0022857">
    <property type="term" value="F:transmembrane transporter activity"/>
    <property type="evidence" value="ECO:0007669"/>
    <property type="project" value="InterPro"/>
</dbReference>
<keyword evidence="5 6" id="KW-0472">Membrane</keyword>
<feature type="transmembrane region" description="Helical" evidence="6">
    <location>
        <begin position="259"/>
        <end position="279"/>
    </location>
</feature>
<accession>A0A949U0A3</accession>
<name>A0A949U0A3_9CLOT</name>
<evidence type="ECO:0000256" key="5">
    <source>
        <dbReference type="ARBA" id="ARBA00023136"/>
    </source>
</evidence>
<feature type="transmembrane region" description="Helical" evidence="6">
    <location>
        <begin position="151"/>
        <end position="173"/>
    </location>
</feature>
<keyword evidence="3 6" id="KW-0812">Transmembrane</keyword>
<dbReference type="InterPro" id="IPR020846">
    <property type="entry name" value="MFS_dom"/>
</dbReference>
<feature type="transmembrane region" description="Helical" evidence="6">
    <location>
        <begin position="32"/>
        <end position="54"/>
    </location>
</feature>
<feature type="transmembrane region" description="Helical" evidence="6">
    <location>
        <begin position="321"/>
        <end position="340"/>
    </location>
</feature>
<dbReference type="PROSITE" id="PS50850">
    <property type="entry name" value="MFS"/>
    <property type="match status" value="1"/>
</dbReference>
<dbReference type="EMBL" id="JAEEGC010000244">
    <property type="protein sequence ID" value="MBV7276956.1"/>
    <property type="molecule type" value="Genomic_DNA"/>
</dbReference>
<feature type="transmembrane region" description="Helical" evidence="6">
    <location>
        <begin position="185"/>
        <end position="204"/>
    </location>
</feature>
<gene>
    <name evidence="8" type="ORF">I6U48_29245</name>
</gene>
<evidence type="ECO:0000256" key="2">
    <source>
        <dbReference type="ARBA" id="ARBA00022448"/>
    </source>
</evidence>
<feature type="transmembrane region" description="Helical" evidence="6">
    <location>
        <begin position="291"/>
        <end position="314"/>
    </location>
</feature>
<evidence type="ECO:0000256" key="3">
    <source>
        <dbReference type="ARBA" id="ARBA00022692"/>
    </source>
</evidence>
<dbReference type="Proteomes" id="UP000694308">
    <property type="component" value="Unassembled WGS sequence"/>
</dbReference>
<feature type="transmembrane region" description="Helical" evidence="6">
    <location>
        <begin position="60"/>
        <end position="81"/>
    </location>
</feature>
<sequence>MYGKLQSESNKVYKIDDVPLNKFHMRITALTFGANFSDGYSLGIIGIVLTLIGPQMKLNSVWTGLLGASALLGLFFGSLLLGGLADRVGRQKIFITNFLIVTVFSFLQFFVNSPEMLFIIRICIGLALGGDYAVGSTLLAEFAPKKYRGLLMGSLNVLWTFGYVAATFVGYYLQKYGNPGSNWRWMLVSGAIPAAIVLVLRIGTPESPRWLISKGRAEEARNIVTKYLGANVIIDETVSHATNYKTSDLFKKDLLKRTLFGGVFYLCNVLPYFAIYTFLPTILERMNFGEWSFTVDTTLNLFLLIGSIAGLWMIEKFTRRGFTIYSFIILAISLVVLVLLPDNAKVLSLVIFSFFTFVMSAASNLTLVYPAEIFPTEVRGAGVGVVTAISRIGAALGTFALPVVQGKWGINVAMYSMGAVLLIGAIASILWAPETGKLSLEDISH</sequence>
<feature type="transmembrane region" description="Helical" evidence="6">
    <location>
        <begin position="413"/>
        <end position="432"/>
    </location>
</feature>
<evidence type="ECO:0000256" key="6">
    <source>
        <dbReference type="SAM" id="Phobius"/>
    </source>
</evidence>
<dbReference type="InterPro" id="IPR005828">
    <property type="entry name" value="MFS_sugar_transport-like"/>
</dbReference>
<dbReference type="RefSeq" id="WP_218324032.1">
    <property type="nucleotide sequence ID" value="NZ_JAEEGC010000244.1"/>
</dbReference>
<dbReference type="CDD" id="cd17316">
    <property type="entry name" value="MFS_SV2_like"/>
    <property type="match status" value="1"/>
</dbReference>
<evidence type="ECO:0000256" key="4">
    <source>
        <dbReference type="ARBA" id="ARBA00022989"/>
    </source>
</evidence>
<evidence type="ECO:0000313" key="9">
    <source>
        <dbReference type="Proteomes" id="UP000694308"/>
    </source>
</evidence>